<comment type="caution">
    <text evidence="1">The sequence shown here is derived from an EMBL/GenBank/DDBJ whole genome shotgun (WGS) entry which is preliminary data.</text>
</comment>
<sequence>MYIAIDSLMKFRKHYTPLTAEAEKYFNQVIKIFLARVIQWSITPTLDRKYYYNFQRFIQERKLHHLRDELVKDFPLINKIFLLYYLYHKIYFAKGIIMRKLSKFTSKNAT</sequence>
<proteinExistence type="predicted"/>
<gene>
    <name evidence="1" type="ORF">SDC9_168439</name>
</gene>
<dbReference type="EMBL" id="VSSQ01068944">
    <property type="protein sequence ID" value="MPN21060.1"/>
    <property type="molecule type" value="Genomic_DNA"/>
</dbReference>
<dbReference type="AlphaFoldDB" id="A0A645G561"/>
<accession>A0A645G561</accession>
<organism evidence="1">
    <name type="scientific">bioreactor metagenome</name>
    <dbReference type="NCBI Taxonomy" id="1076179"/>
    <lineage>
        <taxon>unclassified sequences</taxon>
        <taxon>metagenomes</taxon>
        <taxon>ecological metagenomes</taxon>
    </lineage>
</organism>
<evidence type="ECO:0000313" key="1">
    <source>
        <dbReference type="EMBL" id="MPN21060.1"/>
    </source>
</evidence>
<name>A0A645G561_9ZZZZ</name>
<reference evidence="1" key="1">
    <citation type="submission" date="2019-08" db="EMBL/GenBank/DDBJ databases">
        <authorList>
            <person name="Kucharzyk K."/>
            <person name="Murdoch R.W."/>
            <person name="Higgins S."/>
            <person name="Loffler F."/>
        </authorList>
    </citation>
    <scope>NUCLEOTIDE SEQUENCE</scope>
</reference>
<protein>
    <submittedName>
        <fullName evidence="1">Uncharacterized protein</fullName>
    </submittedName>
</protein>